<dbReference type="HOGENOM" id="CLU_2624726_0_0_1"/>
<dbReference type="Gene3D" id="3.40.30.10">
    <property type="entry name" value="Glutaredoxin"/>
    <property type="match status" value="1"/>
</dbReference>
<proteinExistence type="predicted"/>
<organism>
    <name type="scientific">Ixodes scapularis</name>
    <name type="common">Black-legged tick</name>
    <name type="synonym">Deer tick</name>
    <dbReference type="NCBI Taxonomy" id="6945"/>
    <lineage>
        <taxon>Eukaryota</taxon>
        <taxon>Metazoa</taxon>
        <taxon>Ecdysozoa</taxon>
        <taxon>Arthropoda</taxon>
        <taxon>Chelicerata</taxon>
        <taxon>Arachnida</taxon>
        <taxon>Acari</taxon>
        <taxon>Parasitiformes</taxon>
        <taxon>Ixodida</taxon>
        <taxon>Ixodoidea</taxon>
        <taxon>Ixodidae</taxon>
        <taxon>Ixodinae</taxon>
        <taxon>Ixodes</taxon>
    </lineage>
</organism>
<dbReference type="PaxDb" id="6945-B7PDU9"/>
<protein>
    <submittedName>
        <fullName evidence="1 2">Uncharacterized protein</fullName>
    </submittedName>
</protein>
<dbReference type="SUPFAM" id="SSF47616">
    <property type="entry name" value="GST C-terminal domain-like"/>
    <property type="match status" value="1"/>
</dbReference>
<sequence>MLYESLDWIRDFKTDNFQRFLTLLKYLNQFEKLPNIKQYVASVKYLKHPFMSGEEPVLRSICWHVQNRPSSVLLLAAV</sequence>
<dbReference type="EMBL" id="ABJB010653845">
    <property type="status" value="NOT_ANNOTATED_CDS"/>
    <property type="molecule type" value="Genomic_DNA"/>
</dbReference>
<evidence type="ECO:0000313" key="3">
    <source>
        <dbReference type="Proteomes" id="UP000001555"/>
    </source>
</evidence>
<dbReference type="EMBL" id="DS692198">
    <property type="protein sequence ID" value="EEC04771.1"/>
    <property type="molecule type" value="Genomic_DNA"/>
</dbReference>
<dbReference type="AlphaFoldDB" id="B7PDU9"/>
<dbReference type="EMBL" id="ABJB010538695">
    <property type="status" value="NOT_ANNOTATED_CDS"/>
    <property type="molecule type" value="Genomic_DNA"/>
</dbReference>
<dbReference type="EnsemblMetazoa" id="ISCW003770-RA">
    <property type="protein sequence ID" value="ISCW003770-PA"/>
    <property type="gene ID" value="ISCW003770"/>
</dbReference>
<dbReference type="Proteomes" id="UP000001555">
    <property type="component" value="Unassembled WGS sequence"/>
</dbReference>
<dbReference type="EMBL" id="ABJB010409736">
    <property type="status" value="NOT_ANNOTATED_CDS"/>
    <property type="molecule type" value="Genomic_DNA"/>
</dbReference>
<evidence type="ECO:0000313" key="1">
    <source>
        <dbReference type="EMBL" id="EEC04771.1"/>
    </source>
</evidence>
<reference evidence="1 3" key="1">
    <citation type="submission" date="2008-03" db="EMBL/GenBank/DDBJ databases">
        <title>Annotation of Ixodes scapularis.</title>
        <authorList>
            <consortium name="Ixodes scapularis Genome Project Consortium"/>
            <person name="Caler E."/>
            <person name="Hannick L.I."/>
            <person name="Bidwell S."/>
            <person name="Joardar V."/>
            <person name="Thiagarajan M."/>
            <person name="Amedeo P."/>
            <person name="Galinsky K.J."/>
            <person name="Schobel S."/>
            <person name="Inman J."/>
            <person name="Hostetler J."/>
            <person name="Miller J."/>
            <person name="Hammond M."/>
            <person name="Megy K."/>
            <person name="Lawson D."/>
            <person name="Kodira C."/>
            <person name="Sutton G."/>
            <person name="Meyer J."/>
            <person name="Hill C.A."/>
            <person name="Birren B."/>
            <person name="Nene V."/>
            <person name="Collins F."/>
            <person name="Alarcon-Chaidez F."/>
            <person name="Wikel S."/>
            <person name="Strausberg R."/>
        </authorList>
    </citation>
    <scope>NUCLEOTIDE SEQUENCE [LARGE SCALE GENOMIC DNA]</scope>
    <source>
        <strain evidence="3">Wikel</strain>
        <strain evidence="1">Wikel colony</strain>
    </source>
</reference>
<dbReference type="InterPro" id="IPR036282">
    <property type="entry name" value="Glutathione-S-Trfase_C_sf"/>
</dbReference>
<keyword evidence="3" id="KW-1185">Reference proteome</keyword>
<evidence type="ECO:0000313" key="2">
    <source>
        <dbReference type="EnsemblMetazoa" id="ISCW003770-PA"/>
    </source>
</evidence>
<dbReference type="VEuPathDB" id="VectorBase:ISCI003770"/>
<reference evidence="2" key="2">
    <citation type="submission" date="2020-05" db="UniProtKB">
        <authorList>
            <consortium name="EnsemblMetazoa"/>
        </authorList>
    </citation>
    <scope>IDENTIFICATION</scope>
    <source>
        <strain evidence="2">wikel</strain>
    </source>
</reference>
<accession>B7PDU9</accession>
<dbReference type="InParanoid" id="B7PDU9"/>
<dbReference type="VEuPathDB" id="VectorBase:ISCW003770"/>
<name>B7PDU9_IXOSC</name>
<gene>
    <name evidence="1" type="ORF">IscW_ISCW003770</name>
</gene>
<dbReference type="Gene3D" id="1.20.1050.10">
    <property type="match status" value="1"/>
</dbReference>